<keyword evidence="1" id="KW-0472">Membrane</keyword>
<evidence type="ECO:0000259" key="2">
    <source>
        <dbReference type="PROSITE" id="PS51704"/>
    </source>
</evidence>
<dbReference type="PANTHER" id="PTHR46211:SF8">
    <property type="entry name" value="PHOSPHODIESTERASE"/>
    <property type="match status" value="1"/>
</dbReference>
<keyword evidence="1" id="KW-0812">Transmembrane</keyword>
<dbReference type="GO" id="GO:0008081">
    <property type="term" value="F:phosphoric diester hydrolase activity"/>
    <property type="evidence" value="ECO:0007669"/>
    <property type="project" value="InterPro"/>
</dbReference>
<feature type="transmembrane region" description="Helical" evidence="1">
    <location>
        <begin position="220"/>
        <end position="245"/>
    </location>
</feature>
<organism evidence="3 4">
    <name type="scientific">Pseudolactococcus piscium</name>
    <dbReference type="NCBI Taxonomy" id="1364"/>
    <lineage>
        <taxon>Bacteria</taxon>
        <taxon>Bacillati</taxon>
        <taxon>Bacillota</taxon>
        <taxon>Bacilli</taxon>
        <taxon>Lactobacillales</taxon>
        <taxon>Streptococcaceae</taxon>
        <taxon>Pseudolactococcus</taxon>
    </lineage>
</organism>
<dbReference type="Pfam" id="PF10110">
    <property type="entry name" value="GPDPase_memb"/>
    <property type="match status" value="1"/>
</dbReference>
<evidence type="ECO:0000256" key="1">
    <source>
        <dbReference type="SAM" id="Phobius"/>
    </source>
</evidence>
<feature type="transmembrane region" description="Helical" evidence="1">
    <location>
        <begin position="21"/>
        <end position="40"/>
    </location>
</feature>
<dbReference type="Proteomes" id="UP000218282">
    <property type="component" value="Unassembled WGS sequence"/>
</dbReference>
<keyword evidence="1" id="KW-1133">Transmembrane helix</keyword>
<proteinExistence type="predicted"/>
<dbReference type="GO" id="GO:0006629">
    <property type="term" value="P:lipid metabolic process"/>
    <property type="evidence" value="ECO:0007669"/>
    <property type="project" value="InterPro"/>
</dbReference>
<dbReference type="Pfam" id="PF03009">
    <property type="entry name" value="GDPD"/>
    <property type="match status" value="1"/>
</dbReference>
<feature type="transmembrane region" description="Helical" evidence="1">
    <location>
        <begin position="126"/>
        <end position="149"/>
    </location>
</feature>
<dbReference type="RefSeq" id="WP_096814224.1">
    <property type="nucleotide sequence ID" value="NZ_JXJW01000006.1"/>
</dbReference>
<keyword evidence="4" id="KW-1185">Reference proteome</keyword>
<feature type="domain" description="GP-PDE" evidence="2">
    <location>
        <begin position="351"/>
        <end position="581"/>
    </location>
</feature>
<reference evidence="3 4" key="1">
    <citation type="submission" date="2014-12" db="EMBL/GenBank/DDBJ databases">
        <title>Draft genome sequences of 10 type strains of Lactococcus.</title>
        <authorList>
            <person name="Sun Z."/>
            <person name="Zhong Z."/>
            <person name="Liu W."/>
            <person name="Zhang W."/>
            <person name="Zhang H."/>
        </authorList>
    </citation>
    <scope>NUCLEOTIDE SEQUENCE [LARGE SCALE GENOMIC DNA]</scope>
    <source>
        <strain evidence="3 4">DSM 6634</strain>
    </source>
</reference>
<feature type="transmembrane region" description="Helical" evidence="1">
    <location>
        <begin position="70"/>
        <end position="100"/>
    </location>
</feature>
<accession>A0A2A5S2B6</accession>
<dbReference type="InterPro" id="IPR018476">
    <property type="entry name" value="GlyceroP-diester-Pdiesterase_M"/>
</dbReference>
<evidence type="ECO:0000313" key="3">
    <source>
        <dbReference type="EMBL" id="PCS07593.1"/>
    </source>
</evidence>
<dbReference type="Gene3D" id="3.20.20.190">
    <property type="entry name" value="Phosphatidylinositol (PI) phosphodiesterase"/>
    <property type="match status" value="1"/>
</dbReference>
<name>A0A2A5S2B6_9LACT</name>
<comment type="caution">
    <text evidence="3">The sequence shown here is derived from an EMBL/GenBank/DDBJ whole genome shotgun (WGS) entry which is preliminary data.</text>
</comment>
<dbReference type="EMBL" id="JXJW01000006">
    <property type="protein sequence ID" value="PCS07593.1"/>
    <property type="molecule type" value="Genomic_DNA"/>
</dbReference>
<dbReference type="PROSITE" id="PS51704">
    <property type="entry name" value="GP_PDE"/>
    <property type="match status" value="1"/>
</dbReference>
<gene>
    <name evidence="3" type="ORF">RU86_GL002031</name>
</gene>
<dbReference type="PANTHER" id="PTHR46211">
    <property type="entry name" value="GLYCEROPHOSPHORYL DIESTER PHOSPHODIESTERASE"/>
    <property type="match status" value="1"/>
</dbReference>
<feature type="transmembrane region" description="Helical" evidence="1">
    <location>
        <begin position="322"/>
        <end position="343"/>
    </location>
</feature>
<dbReference type="InterPro" id="IPR030395">
    <property type="entry name" value="GP_PDE_dom"/>
</dbReference>
<feature type="transmembrane region" description="Helical" evidence="1">
    <location>
        <begin position="257"/>
        <end position="286"/>
    </location>
</feature>
<protein>
    <recommendedName>
        <fullName evidence="2">GP-PDE domain-containing protein</fullName>
    </recommendedName>
</protein>
<dbReference type="SUPFAM" id="SSF51695">
    <property type="entry name" value="PLC-like phosphodiesterases"/>
    <property type="match status" value="1"/>
</dbReference>
<dbReference type="AlphaFoldDB" id="A0A2A5S2B6"/>
<feature type="transmembrane region" description="Helical" evidence="1">
    <location>
        <begin position="169"/>
        <end position="190"/>
    </location>
</feature>
<evidence type="ECO:0000313" key="4">
    <source>
        <dbReference type="Proteomes" id="UP000218282"/>
    </source>
</evidence>
<dbReference type="CDD" id="cd08579">
    <property type="entry name" value="GDPD_memb_like"/>
    <property type="match status" value="1"/>
</dbReference>
<dbReference type="InterPro" id="IPR017946">
    <property type="entry name" value="PLC-like_Pdiesterase_TIM-brl"/>
</dbReference>
<sequence>MTNLGTNFRKAFRFIRTTRHYYRDVLLMHVFLLFILTPSLSQLTKLLLNQGGINYISYDNIGNILRHHSVIFASLIFMLLLLLVSVYFEFTFLLLTVYFIEQKQQVVLKDLLKGTFLQIKKIKGGALAFFLFYFFLVLPVIGMSFNSALLAKFRIPVFILDVIFEYRRLYIALFILVYLLLIYLAIRFIFTLPEMILHDQPFKHAIALSWQRTKRDVFKILFQFLVVSVTLTLMMGLSQGLLLLIQHGIEVLLPHFSFVSAIIIMTLLQILWLVNIVLSTVSIFFITVDYMKEGNFLLDRLSWFIPTHRPTPSLNKKRLKDVMIGILILLVISFVTQANVAFLSNPRAARPVGVSHRGVDNKNGVQNTIASLKKTSQTTHPKFVEMDIQETKDHQFVVYHDYNLKALTGVNEKPNQLTLSQLTKLTIHENKQTATIVSFDDYLAAAQKLNQKLMIEIKPNKDDSPEMLTNFLNKYQDKILKSGHVIQSLSYDIIEKIKELSPTVTAGYIMPFSLVGPPTGKMDFLTIEYTTLNAKFIDSAHAQGKQVFAWTPNDEDTMSRMQFYGVDGIITDQMQVLNHTFKGTTRLNYSDQLFFFTIGIG</sequence>